<feature type="transmembrane region" description="Helical" evidence="8">
    <location>
        <begin position="141"/>
        <end position="159"/>
    </location>
</feature>
<accession>A0A0D2ENN5</accession>
<dbReference type="PROSITE" id="PS00217">
    <property type="entry name" value="SUGAR_TRANSPORT_2"/>
    <property type="match status" value="1"/>
</dbReference>
<dbReference type="Gene3D" id="1.20.1250.20">
    <property type="entry name" value="MFS general substrate transporter like domains"/>
    <property type="match status" value="1"/>
</dbReference>
<feature type="transmembrane region" description="Helical" evidence="8">
    <location>
        <begin position="171"/>
        <end position="193"/>
    </location>
</feature>
<dbReference type="GeneID" id="25326948"/>
<dbReference type="InterPro" id="IPR050360">
    <property type="entry name" value="MFS_Sugar_Transporters"/>
</dbReference>
<feature type="transmembrane region" description="Helical" evidence="8">
    <location>
        <begin position="83"/>
        <end position="102"/>
    </location>
</feature>
<dbReference type="GO" id="GO:0005351">
    <property type="term" value="F:carbohydrate:proton symporter activity"/>
    <property type="evidence" value="ECO:0007669"/>
    <property type="project" value="TreeGrafter"/>
</dbReference>
<dbReference type="RefSeq" id="XP_013316959.1">
    <property type="nucleotide sequence ID" value="XM_013461505.1"/>
</dbReference>
<evidence type="ECO:0000256" key="5">
    <source>
        <dbReference type="ARBA" id="ARBA00022989"/>
    </source>
</evidence>
<gene>
    <name evidence="10" type="ORF">PV05_05040</name>
</gene>
<evidence type="ECO:0000256" key="3">
    <source>
        <dbReference type="ARBA" id="ARBA00022448"/>
    </source>
</evidence>
<keyword evidence="6 8" id="KW-0472">Membrane</keyword>
<dbReference type="GO" id="GO:0016020">
    <property type="term" value="C:membrane"/>
    <property type="evidence" value="ECO:0007669"/>
    <property type="project" value="UniProtKB-SubCell"/>
</dbReference>
<keyword evidence="3 7" id="KW-0813">Transport</keyword>
<dbReference type="PANTHER" id="PTHR48022:SF28">
    <property type="entry name" value="MAJOR FACILITATOR SUPERFAMILY (MFS) PROFILE DOMAIN-CONTAINING PROTEIN-RELATED"/>
    <property type="match status" value="1"/>
</dbReference>
<dbReference type="InterPro" id="IPR005828">
    <property type="entry name" value="MFS_sugar_transport-like"/>
</dbReference>
<feature type="transmembrane region" description="Helical" evidence="8">
    <location>
        <begin position="331"/>
        <end position="352"/>
    </location>
</feature>
<feature type="transmembrane region" description="Helical" evidence="8">
    <location>
        <begin position="425"/>
        <end position="447"/>
    </location>
</feature>
<dbReference type="NCBIfam" id="TIGR00879">
    <property type="entry name" value="SP"/>
    <property type="match status" value="1"/>
</dbReference>
<dbReference type="PRINTS" id="PR00171">
    <property type="entry name" value="SUGRTRNSPORT"/>
</dbReference>
<feature type="domain" description="Major facilitator superfamily (MFS) profile" evidence="9">
    <location>
        <begin position="13"/>
        <end position="451"/>
    </location>
</feature>
<dbReference type="InterPro" id="IPR003663">
    <property type="entry name" value="Sugar/inositol_transpt"/>
</dbReference>
<evidence type="ECO:0000256" key="4">
    <source>
        <dbReference type="ARBA" id="ARBA00022692"/>
    </source>
</evidence>
<feature type="transmembrane region" description="Helical" evidence="8">
    <location>
        <begin position="302"/>
        <end position="324"/>
    </location>
</feature>
<dbReference type="SUPFAM" id="SSF103473">
    <property type="entry name" value="MFS general substrate transporter"/>
    <property type="match status" value="1"/>
</dbReference>
<dbReference type="InterPro" id="IPR020846">
    <property type="entry name" value="MFS_dom"/>
</dbReference>
<dbReference type="OrthoDB" id="4113902at2759"/>
<evidence type="ECO:0000256" key="1">
    <source>
        <dbReference type="ARBA" id="ARBA00004141"/>
    </source>
</evidence>
<dbReference type="InterPro" id="IPR005829">
    <property type="entry name" value="Sugar_transporter_CS"/>
</dbReference>
<evidence type="ECO:0000256" key="2">
    <source>
        <dbReference type="ARBA" id="ARBA00010992"/>
    </source>
</evidence>
<comment type="similarity">
    <text evidence="2 7">Belongs to the major facilitator superfamily. Sugar transporter (TC 2.A.1.1) family.</text>
</comment>
<feature type="transmembrane region" description="Helical" evidence="8">
    <location>
        <begin position="266"/>
        <end position="287"/>
    </location>
</feature>
<dbReference type="InterPro" id="IPR036259">
    <property type="entry name" value="MFS_trans_sf"/>
</dbReference>
<feature type="transmembrane region" description="Helical" evidence="8">
    <location>
        <begin position="358"/>
        <end position="378"/>
    </location>
</feature>
<organism evidence="10 11">
    <name type="scientific">Exophiala xenobiotica</name>
    <dbReference type="NCBI Taxonomy" id="348802"/>
    <lineage>
        <taxon>Eukaryota</taxon>
        <taxon>Fungi</taxon>
        <taxon>Dikarya</taxon>
        <taxon>Ascomycota</taxon>
        <taxon>Pezizomycotina</taxon>
        <taxon>Eurotiomycetes</taxon>
        <taxon>Chaetothyriomycetidae</taxon>
        <taxon>Chaetothyriales</taxon>
        <taxon>Herpotrichiellaceae</taxon>
        <taxon>Exophiala</taxon>
    </lineage>
</organism>
<dbReference type="EMBL" id="KN847319">
    <property type="protein sequence ID" value="KIW56375.1"/>
    <property type="molecule type" value="Genomic_DNA"/>
</dbReference>
<protein>
    <recommendedName>
        <fullName evidence="9">Major facilitator superfamily (MFS) profile domain-containing protein</fullName>
    </recommendedName>
</protein>
<evidence type="ECO:0000256" key="8">
    <source>
        <dbReference type="SAM" id="Phobius"/>
    </source>
</evidence>
<dbReference type="AlphaFoldDB" id="A0A0D2ENN5"/>
<evidence type="ECO:0000313" key="10">
    <source>
        <dbReference type="EMBL" id="KIW56375.1"/>
    </source>
</evidence>
<keyword evidence="5 8" id="KW-1133">Transmembrane helix</keyword>
<evidence type="ECO:0000256" key="7">
    <source>
        <dbReference type="RuleBase" id="RU003346"/>
    </source>
</evidence>
<sequence length="517" mass="56729">MFKPSGRLLTALITTICSLAFCLFGYDQGVLSGIIGADNQFGRDFNRPDANTQGLIVSVYQLGNVGGSIAIFMYGDHLGRKKSIFWATVVMLIGAILQTASVNRGMMYASRIITGLGNGANTSTIPVYQAETSTAKQRGQLIAIDSCIVIFGILVAYWMDYGFAKVEGPAQWRFPIGFQLIFIILILVLLLFAPETPRFLHAKGKHDEAEEVTARLVGKGVPTSDPRVRELSRDILNALALESEGGPFRFKELLQGGKLQNFRRMCISFASNAFQQLGGICVITYYLPKVLVESIGMTREMALLISGIITTEYFLASLVQIWLVDKFNRRTLMFISSAGEIITMVILAVTTWQGSSPAGIAGAIMIALYNTFYAFGWLPIPFILPAEVCTLRLRAKGAALASVGAWIIEFMVVQITPIAVQNIHWGTYILFAALNLVIIVPTVYFFFPETANMRLEDVDHLFEAGGITGGVLRKGGRLADRRQAIEVEHHGQAENKSDTASAGSRVGQEIYEHDEKV</sequence>
<evidence type="ECO:0000259" key="9">
    <source>
        <dbReference type="PROSITE" id="PS50850"/>
    </source>
</evidence>
<dbReference type="Pfam" id="PF00083">
    <property type="entry name" value="Sugar_tr"/>
    <property type="match status" value="1"/>
</dbReference>
<dbReference type="Proteomes" id="UP000054342">
    <property type="component" value="Unassembled WGS sequence"/>
</dbReference>
<dbReference type="FunFam" id="1.20.1250.20:FF:000134">
    <property type="entry name" value="MFS sugar transporter protein"/>
    <property type="match status" value="1"/>
</dbReference>
<dbReference type="HOGENOM" id="CLU_001265_30_3_1"/>
<dbReference type="PANTHER" id="PTHR48022">
    <property type="entry name" value="PLASTIDIC GLUCOSE TRANSPORTER 4"/>
    <property type="match status" value="1"/>
</dbReference>
<name>A0A0D2ENN5_9EURO</name>
<proteinExistence type="inferred from homology"/>
<keyword evidence="11" id="KW-1185">Reference proteome</keyword>
<dbReference type="PROSITE" id="PS50850">
    <property type="entry name" value="MFS"/>
    <property type="match status" value="1"/>
</dbReference>
<feature type="transmembrane region" description="Helical" evidence="8">
    <location>
        <begin position="398"/>
        <end position="419"/>
    </location>
</feature>
<evidence type="ECO:0000313" key="11">
    <source>
        <dbReference type="Proteomes" id="UP000054342"/>
    </source>
</evidence>
<keyword evidence="4 8" id="KW-0812">Transmembrane</keyword>
<reference evidence="10 11" key="1">
    <citation type="submission" date="2015-01" db="EMBL/GenBank/DDBJ databases">
        <title>The Genome Sequence of Exophiala xenobiotica CBS118157.</title>
        <authorList>
            <consortium name="The Broad Institute Genomics Platform"/>
            <person name="Cuomo C."/>
            <person name="de Hoog S."/>
            <person name="Gorbushina A."/>
            <person name="Stielow B."/>
            <person name="Teixiera M."/>
            <person name="Abouelleil A."/>
            <person name="Chapman S.B."/>
            <person name="Priest M."/>
            <person name="Young S.K."/>
            <person name="Wortman J."/>
            <person name="Nusbaum C."/>
            <person name="Birren B."/>
        </authorList>
    </citation>
    <scope>NUCLEOTIDE SEQUENCE [LARGE SCALE GENOMIC DNA]</scope>
    <source>
        <strain evidence="10 11">CBS 118157</strain>
    </source>
</reference>
<comment type="subcellular location">
    <subcellularLocation>
        <location evidence="1">Membrane</location>
        <topology evidence="1">Multi-pass membrane protein</topology>
    </subcellularLocation>
</comment>
<evidence type="ECO:0000256" key="6">
    <source>
        <dbReference type="ARBA" id="ARBA00023136"/>
    </source>
</evidence>